<dbReference type="InterPro" id="IPR003593">
    <property type="entry name" value="AAA+_ATPase"/>
</dbReference>
<dbReference type="PANTHER" id="PTHR23389:SF21">
    <property type="entry name" value="ATPASE FAMILY AAA DOMAIN-CONTAINING PROTEIN 5"/>
    <property type="match status" value="1"/>
</dbReference>
<evidence type="ECO:0000256" key="1">
    <source>
        <dbReference type="SAM" id="MobiDB-lite"/>
    </source>
</evidence>
<feature type="domain" description="AAA+ ATPase" evidence="2">
    <location>
        <begin position="557"/>
        <end position="736"/>
    </location>
</feature>
<accession>A0ABR0KEK8</accession>
<feature type="region of interest" description="Disordered" evidence="1">
    <location>
        <begin position="517"/>
        <end position="540"/>
    </location>
</feature>
<dbReference type="InterPro" id="IPR003959">
    <property type="entry name" value="ATPase_AAA_core"/>
</dbReference>
<protein>
    <recommendedName>
        <fullName evidence="2">AAA+ ATPase domain-containing protein</fullName>
    </recommendedName>
</protein>
<feature type="compositionally biased region" description="Polar residues" evidence="1">
    <location>
        <begin position="156"/>
        <end position="169"/>
    </location>
</feature>
<feature type="compositionally biased region" description="Polar residues" evidence="1">
    <location>
        <begin position="7"/>
        <end position="19"/>
    </location>
</feature>
<feature type="compositionally biased region" description="Basic residues" evidence="1">
    <location>
        <begin position="526"/>
        <end position="535"/>
    </location>
</feature>
<feature type="compositionally biased region" description="Polar residues" evidence="1">
    <location>
        <begin position="31"/>
        <end position="54"/>
    </location>
</feature>
<comment type="caution">
    <text evidence="3">The sequence shown here is derived from an EMBL/GenBank/DDBJ whole genome shotgun (WGS) entry which is preliminary data.</text>
</comment>
<organism evidence="3 4">
    <name type="scientific">Lithohypha guttulata</name>
    <dbReference type="NCBI Taxonomy" id="1690604"/>
    <lineage>
        <taxon>Eukaryota</taxon>
        <taxon>Fungi</taxon>
        <taxon>Dikarya</taxon>
        <taxon>Ascomycota</taxon>
        <taxon>Pezizomycotina</taxon>
        <taxon>Eurotiomycetes</taxon>
        <taxon>Chaetothyriomycetidae</taxon>
        <taxon>Chaetothyriales</taxon>
        <taxon>Trichomeriaceae</taxon>
        <taxon>Lithohypha</taxon>
    </lineage>
</organism>
<dbReference type="Gene3D" id="3.40.50.300">
    <property type="entry name" value="P-loop containing nucleotide triphosphate hydrolases"/>
    <property type="match status" value="1"/>
</dbReference>
<keyword evidence="4" id="KW-1185">Reference proteome</keyword>
<evidence type="ECO:0000259" key="2">
    <source>
        <dbReference type="SMART" id="SM00382"/>
    </source>
</evidence>
<dbReference type="EMBL" id="JAVRRG010000033">
    <property type="protein sequence ID" value="KAK5094544.1"/>
    <property type="molecule type" value="Genomic_DNA"/>
</dbReference>
<feature type="compositionally biased region" description="Basic residues" evidence="1">
    <location>
        <begin position="183"/>
        <end position="196"/>
    </location>
</feature>
<dbReference type="Proteomes" id="UP001345013">
    <property type="component" value="Unassembled WGS sequence"/>
</dbReference>
<dbReference type="PANTHER" id="PTHR23389">
    <property type="entry name" value="CHROMOSOME TRANSMISSION FIDELITY FACTOR 18"/>
    <property type="match status" value="1"/>
</dbReference>
<proteinExistence type="predicted"/>
<reference evidence="3 4" key="1">
    <citation type="submission" date="2023-08" db="EMBL/GenBank/DDBJ databases">
        <title>Black Yeasts Isolated from many extreme environments.</title>
        <authorList>
            <person name="Coleine C."/>
            <person name="Stajich J.E."/>
            <person name="Selbmann L."/>
        </authorList>
    </citation>
    <scope>NUCLEOTIDE SEQUENCE [LARGE SCALE GENOMIC DNA]</scope>
    <source>
        <strain evidence="3 4">CCFEE 5885</strain>
    </source>
</reference>
<evidence type="ECO:0000313" key="4">
    <source>
        <dbReference type="Proteomes" id="UP001345013"/>
    </source>
</evidence>
<dbReference type="SUPFAM" id="SSF52540">
    <property type="entry name" value="P-loop containing nucleoside triphosphate hydrolases"/>
    <property type="match status" value="1"/>
</dbReference>
<dbReference type="SMART" id="SM00382">
    <property type="entry name" value="AAA"/>
    <property type="match status" value="1"/>
</dbReference>
<name>A0ABR0KEK8_9EURO</name>
<dbReference type="Pfam" id="PF00004">
    <property type="entry name" value="AAA"/>
    <property type="match status" value="1"/>
</dbReference>
<feature type="region of interest" description="Disordered" evidence="1">
    <location>
        <begin position="1"/>
        <end position="235"/>
    </location>
</feature>
<sequence length="1032" mass="114378">MNVAPSEKNTQPTQDSPPQCLNPDITRASKETLSSDVLREQNITSHAENGSLSLASAGEKPAANDEPKKRATHAFDVLGDRTKRRKVSQEPDEQVLERRRTALGSANELQGGAPTQASTLTSVFNEPESKPQSAALPATAPSTPKRRRGRPPKSASAESQKMVQTNVAKQDQEENAFDDGGQKHIRPKQRTPRKKTMQISASGKLFDEPAKPQPVGWPGKGNEPTSKPVPTGKSLKLKNGKFAQTRVVVIKYRDVAADPILFSNKVEEIFSRSAELLATKRKVSIPSGLQPQGDGASKITHPFFLGKARQRPMGSLAATPVTNPDVHTTDDEDPAVEVQKPVAWKDIVFKSNKPALSTNQQLEKSPWPPLIYQHIQPATEQVTQAGGEVKTVNKRKAKARGVHVDDDENLLSCFTRELSRQSTVLCDTKPPQRLQATARDALAGIIPEPGFAQDVQAVSTAKLHALDHLGCFDRAEAPGPLPWTQQYGPASWEQVLQPQCYTLYEWLRNLAVHHVKQGLDSTRPRPAPKRRKRPKKRDDELEDFIVDDDQYFDSSKTKNAIMVVGPNGCGKTASVYAVAKQLGFEVFEIHSGMRRSQKDIFDKVGDMAQNHMVQRGQQLSRDSSVVNETVTVSNQAEPAQPSVTTFLTGTGKKKALQTSRAVTPQPNKEQKQSLILFEEVDHIFEDDRGFWTGVQSLIQNSKRPVVLTCNDLRNIPLEELELHTTLTYVTPQPEVVSEYLTYVAAAEGHLIRPQAIESLYQSKGCDLRATMSELDFWCQMTVGSEKCGLDWFPDRKAAIHGTDQSRQRIFSQNTFHEGLDLLPELHRDLEQGVDFVGTCLDMPIGELLEGGPTYAPLAQQSLDDYEAMSVADVLDVSVKPLLYALEACGKPVATLLTDRAELVRCKVAYQSRQTRQTSFTCLEPLNTERPVFPPAQGRLAPSLDSSRSVLATDVAPYVRAIASFDRRLEQQRDELFSSQGKKTRTTRAARAAAEGGEKTSTRRERWFPQALDLEAVLRTGNDWPQWLDDEDM</sequence>
<feature type="region of interest" description="Disordered" evidence="1">
    <location>
        <begin position="975"/>
        <end position="1002"/>
    </location>
</feature>
<dbReference type="InterPro" id="IPR027417">
    <property type="entry name" value="P-loop_NTPase"/>
</dbReference>
<feature type="compositionally biased region" description="Low complexity" evidence="1">
    <location>
        <begin position="131"/>
        <end position="143"/>
    </location>
</feature>
<evidence type="ECO:0000313" key="3">
    <source>
        <dbReference type="EMBL" id="KAK5094544.1"/>
    </source>
</evidence>
<feature type="compositionally biased region" description="Polar residues" evidence="1">
    <location>
        <begin position="113"/>
        <end position="124"/>
    </location>
</feature>
<gene>
    <name evidence="3" type="ORF">LTR24_003485</name>
</gene>